<gene>
    <name evidence="6" type="ORF">C1H69_00050</name>
</gene>
<dbReference type="AlphaFoldDB" id="A0A2N7UE15"/>
<dbReference type="Proteomes" id="UP000235803">
    <property type="component" value="Unassembled WGS sequence"/>
</dbReference>
<evidence type="ECO:0000259" key="4">
    <source>
        <dbReference type="Pfam" id="PF03446"/>
    </source>
</evidence>
<evidence type="ECO:0000256" key="1">
    <source>
        <dbReference type="ARBA" id="ARBA00023002"/>
    </source>
</evidence>
<dbReference type="GO" id="GO:0051287">
    <property type="term" value="F:NAD binding"/>
    <property type="evidence" value="ECO:0007669"/>
    <property type="project" value="InterPro"/>
</dbReference>
<feature type="active site" evidence="3">
    <location>
        <position position="192"/>
    </location>
</feature>
<reference evidence="6 7" key="1">
    <citation type="submission" date="2018-01" db="EMBL/GenBank/DDBJ databases">
        <title>Halomonas endophytica sp. nov., isolated from storage liquid in the stems of Populus euphratica.</title>
        <authorList>
            <person name="Chen C."/>
        </authorList>
    </citation>
    <scope>NUCLEOTIDE SEQUENCE [LARGE SCALE GENOMIC DNA]</scope>
    <source>
        <strain evidence="6 7">MC28</strain>
    </source>
</reference>
<dbReference type="PROSITE" id="PS00895">
    <property type="entry name" value="3_HYDROXYISOBUT_DH"/>
    <property type="match status" value="1"/>
</dbReference>
<evidence type="ECO:0000256" key="3">
    <source>
        <dbReference type="PIRSR" id="PIRSR000103-1"/>
    </source>
</evidence>
<dbReference type="PANTHER" id="PTHR22981">
    <property type="entry name" value="3-HYDROXYISOBUTYRATE DEHYDROGENASE-RELATED"/>
    <property type="match status" value="1"/>
</dbReference>
<evidence type="ECO:0000259" key="5">
    <source>
        <dbReference type="Pfam" id="PF14833"/>
    </source>
</evidence>
<dbReference type="Gene3D" id="1.10.1040.10">
    <property type="entry name" value="N-(1-d-carboxylethyl)-l-norvaline Dehydrogenase, domain 2"/>
    <property type="match status" value="1"/>
</dbReference>
<dbReference type="EMBL" id="PNRF01000001">
    <property type="protein sequence ID" value="PMR78706.1"/>
    <property type="molecule type" value="Genomic_DNA"/>
</dbReference>
<feature type="domain" description="6-phosphogluconate dehydrogenase NADP-binding" evidence="4">
    <location>
        <begin position="24"/>
        <end position="183"/>
    </location>
</feature>
<dbReference type="InterPro" id="IPR002204">
    <property type="entry name" value="3-OH-isobutyrate_DH-rel_CS"/>
</dbReference>
<evidence type="ECO:0000313" key="7">
    <source>
        <dbReference type="Proteomes" id="UP000235803"/>
    </source>
</evidence>
<dbReference type="Pfam" id="PF03446">
    <property type="entry name" value="NAD_binding_2"/>
    <property type="match status" value="1"/>
</dbReference>
<sequence>MFMTIFLDQGAVPSQSNAGAGHLRVGYIGLGQMGHGMAANILRAGHSIFGYDVDPKAMSTFRSIGGVTVGSVREAVGSVDVVITSLPGPQHLEQVALSEDGLLNSAQVGTIWIDCSTVDVSTGIRLRDACTQAGIEMVDAPVTGGAERASSGDLTVLVGGDDDIVTRLNFLFRGFAKRVHHLGPFGAGYAAKLCQLHLNYLVATGVGEAFLMAARFTVDVKELYLALQKSCAQSYVLDHHVPQLLAGDYDESFNLGLAVKDLGLICDLGESTGVELSLGRLVYNRYKEARDKYGDTAPHLSIIRLLEDSHHQLIRPMSNMEVVE</sequence>
<proteinExistence type="predicted"/>
<name>A0A2N7UE15_9GAMM</name>
<dbReference type="InterPro" id="IPR006115">
    <property type="entry name" value="6PGDH_NADP-bd"/>
</dbReference>
<dbReference type="Pfam" id="PF14833">
    <property type="entry name" value="NAD_binding_11"/>
    <property type="match status" value="1"/>
</dbReference>
<dbReference type="InterPro" id="IPR008927">
    <property type="entry name" value="6-PGluconate_DH-like_C_sf"/>
</dbReference>
<evidence type="ECO:0000256" key="2">
    <source>
        <dbReference type="ARBA" id="ARBA00023027"/>
    </source>
</evidence>
<dbReference type="InterPro" id="IPR013328">
    <property type="entry name" value="6PGD_dom2"/>
</dbReference>
<dbReference type="SUPFAM" id="SSF51735">
    <property type="entry name" value="NAD(P)-binding Rossmann-fold domains"/>
    <property type="match status" value="1"/>
</dbReference>
<dbReference type="PANTHER" id="PTHR22981:SF7">
    <property type="entry name" value="3-HYDROXYISOBUTYRATE DEHYDROGENASE, MITOCHONDRIAL"/>
    <property type="match status" value="1"/>
</dbReference>
<dbReference type="InterPro" id="IPR029154">
    <property type="entry name" value="HIBADH-like_NADP-bd"/>
</dbReference>
<dbReference type="SUPFAM" id="SSF48179">
    <property type="entry name" value="6-phosphogluconate dehydrogenase C-terminal domain-like"/>
    <property type="match status" value="1"/>
</dbReference>
<dbReference type="Gene3D" id="3.40.50.720">
    <property type="entry name" value="NAD(P)-binding Rossmann-like Domain"/>
    <property type="match status" value="1"/>
</dbReference>
<dbReference type="PIRSF" id="PIRSF000103">
    <property type="entry name" value="HIBADH"/>
    <property type="match status" value="1"/>
</dbReference>
<organism evidence="6 7">
    <name type="scientific">Billgrantia endophytica</name>
    <dbReference type="NCBI Taxonomy" id="2033802"/>
    <lineage>
        <taxon>Bacteria</taxon>
        <taxon>Pseudomonadati</taxon>
        <taxon>Pseudomonadota</taxon>
        <taxon>Gammaproteobacteria</taxon>
        <taxon>Oceanospirillales</taxon>
        <taxon>Halomonadaceae</taxon>
        <taxon>Billgrantia</taxon>
    </lineage>
</organism>
<protein>
    <submittedName>
        <fullName evidence="6">Dehydrogenase</fullName>
    </submittedName>
</protein>
<dbReference type="GO" id="GO:0016054">
    <property type="term" value="P:organic acid catabolic process"/>
    <property type="evidence" value="ECO:0007669"/>
    <property type="project" value="UniProtKB-ARBA"/>
</dbReference>
<evidence type="ECO:0000313" key="6">
    <source>
        <dbReference type="EMBL" id="PMR78706.1"/>
    </source>
</evidence>
<accession>A0A2N7UE15</accession>
<dbReference type="InterPro" id="IPR036291">
    <property type="entry name" value="NAD(P)-bd_dom_sf"/>
</dbReference>
<dbReference type="OrthoDB" id="9786703at2"/>
<keyword evidence="7" id="KW-1185">Reference proteome</keyword>
<comment type="caution">
    <text evidence="6">The sequence shown here is derived from an EMBL/GenBank/DDBJ whole genome shotgun (WGS) entry which is preliminary data.</text>
</comment>
<dbReference type="InterPro" id="IPR015815">
    <property type="entry name" value="HIBADH-related"/>
</dbReference>
<feature type="domain" description="3-hydroxyisobutyrate dehydrogenase-like NAD-binding" evidence="5">
    <location>
        <begin position="186"/>
        <end position="306"/>
    </location>
</feature>
<keyword evidence="1" id="KW-0560">Oxidoreductase</keyword>
<dbReference type="GO" id="GO:0016616">
    <property type="term" value="F:oxidoreductase activity, acting on the CH-OH group of donors, NAD or NADP as acceptor"/>
    <property type="evidence" value="ECO:0007669"/>
    <property type="project" value="TreeGrafter"/>
</dbReference>
<keyword evidence="2" id="KW-0520">NAD</keyword>
<dbReference type="GO" id="GO:0050661">
    <property type="term" value="F:NADP binding"/>
    <property type="evidence" value="ECO:0007669"/>
    <property type="project" value="InterPro"/>
</dbReference>